<accession>A0A0C3X3B8</accession>
<reference evidence="1 4" key="1">
    <citation type="journal article" date="2011" name="Nature">
        <title>The Medicago genome provides insight into the evolution of rhizobial symbioses.</title>
        <authorList>
            <person name="Young N.D."/>
            <person name="Debelle F."/>
            <person name="Oldroyd G.E."/>
            <person name="Geurts R."/>
            <person name="Cannon S.B."/>
            <person name="Udvardi M.K."/>
            <person name="Benedito V.A."/>
            <person name="Mayer K.F."/>
            <person name="Gouzy J."/>
            <person name="Schoof H."/>
            <person name="Van de Peer Y."/>
            <person name="Proost S."/>
            <person name="Cook D.R."/>
            <person name="Meyers B.C."/>
            <person name="Spannagl M."/>
            <person name="Cheung F."/>
            <person name="De Mita S."/>
            <person name="Krishnakumar V."/>
            <person name="Gundlach H."/>
            <person name="Zhou S."/>
            <person name="Mudge J."/>
            <person name="Bharti A.K."/>
            <person name="Murray J.D."/>
            <person name="Naoumkina M.A."/>
            <person name="Rosen B."/>
            <person name="Silverstein K.A."/>
            <person name="Tang H."/>
            <person name="Rombauts S."/>
            <person name="Zhao P.X."/>
            <person name="Zhou P."/>
            <person name="Barbe V."/>
            <person name="Bardou P."/>
            <person name="Bechner M."/>
            <person name="Bellec A."/>
            <person name="Berger A."/>
            <person name="Berges H."/>
            <person name="Bidwell S."/>
            <person name="Bisseling T."/>
            <person name="Choisne N."/>
            <person name="Couloux A."/>
            <person name="Denny R."/>
            <person name="Deshpande S."/>
            <person name="Dai X."/>
            <person name="Doyle J.J."/>
            <person name="Dudez A.M."/>
            <person name="Farmer A.D."/>
            <person name="Fouteau S."/>
            <person name="Franken C."/>
            <person name="Gibelin C."/>
            <person name="Gish J."/>
            <person name="Goldstein S."/>
            <person name="Gonzalez A.J."/>
            <person name="Green P.J."/>
            <person name="Hallab A."/>
            <person name="Hartog M."/>
            <person name="Hua A."/>
            <person name="Humphray S.J."/>
            <person name="Jeong D.H."/>
            <person name="Jing Y."/>
            <person name="Jocker A."/>
            <person name="Kenton S.M."/>
            <person name="Kim D.J."/>
            <person name="Klee K."/>
            <person name="Lai H."/>
            <person name="Lang C."/>
            <person name="Lin S."/>
            <person name="Macmil S.L."/>
            <person name="Magdelenat G."/>
            <person name="Matthews L."/>
            <person name="McCorrison J."/>
            <person name="Monaghan E.L."/>
            <person name="Mun J.H."/>
            <person name="Najar F.Z."/>
            <person name="Nicholson C."/>
            <person name="Noirot C."/>
            <person name="O'Bleness M."/>
            <person name="Paule C.R."/>
            <person name="Poulain J."/>
            <person name="Prion F."/>
            <person name="Qin B."/>
            <person name="Qu C."/>
            <person name="Retzel E.F."/>
            <person name="Riddle C."/>
            <person name="Sallet E."/>
            <person name="Samain S."/>
            <person name="Samson N."/>
            <person name="Sanders I."/>
            <person name="Saurat O."/>
            <person name="Scarpelli C."/>
            <person name="Schiex T."/>
            <person name="Segurens B."/>
            <person name="Severin A.J."/>
            <person name="Sherrier D.J."/>
            <person name="Shi R."/>
            <person name="Sims S."/>
            <person name="Singer S.R."/>
            <person name="Sinharoy S."/>
            <person name="Sterck L."/>
            <person name="Viollet A."/>
            <person name="Wang B.B."/>
            <person name="Wang K."/>
            <person name="Wang M."/>
            <person name="Wang X."/>
            <person name="Warfsmann J."/>
            <person name="Weissenbach J."/>
            <person name="White D.D."/>
            <person name="White J.D."/>
            <person name="Wiley G.B."/>
            <person name="Wincker P."/>
            <person name="Xing Y."/>
            <person name="Yang L."/>
            <person name="Yao Z."/>
            <person name="Ying F."/>
            <person name="Zhai J."/>
            <person name="Zhou L."/>
            <person name="Zuber A."/>
            <person name="Denarie J."/>
            <person name="Dixon R.A."/>
            <person name="May G.D."/>
            <person name="Schwartz D.C."/>
            <person name="Rogers J."/>
            <person name="Quetier F."/>
            <person name="Town C.D."/>
            <person name="Roe B.A."/>
        </authorList>
    </citation>
    <scope>NUCLEOTIDE SEQUENCE [LARGE SCALE GENOMIC DNA]</scope>
    <source>
        <strain evidence="1">A17</strain>
        <strain evidence="3 4">cv. Jemalong A17</strain>
    </source>
</reference>
<dbReference type="AlphaFoldDB" id="G7JF71"/>
<gene>
    <name evidence="1" type="ordered locus">MTR_4g097260</name>
    <name evidence="2" type="ORF">MtrunA17_Chr4g0054221</name>
</gene>
<protein>
    <submittedName>
        <fullName evidence="1 3">Uncharacterized protein</fullName>
    </submittedName>
</protein>
<evidence type="ECO:0000313" key="1">
    <source>
        <dbReference type="EMBL" id="AES90740.2"/>
    </source>
</evidence>
<keyword evidence="4" id="KW-1185">Reference proteome</keyword>
<dbReference type="InterPro" id="IPR016972">
    <property type="entry name" value="UCP031279"/>
</dbReference>
<dbReference type="PIRSF" id="PIRSF031279">
    <property type="entry name" value="UCP031279"/>
    <property type="match status" value="1"/>
</dbReference>
<dbReference type="PaxDb" id="3880-AES90740"/>
<dbReference type="PANTHER" id="PTHR33526">
    <property type="entry name" value="OS07G0123800 PROTEIN"/>
    <property type="match status" value="1"/>
</dbReference>
<dbReference type="EnsemblPlants" id="AES90740">
    <property type="protein sequence ID" value="AES90740"/>
    <property type="gene ID" value="MTR_4g097260"/>
</dbReference>
<dbReference type="Proteomes" id="UP000002051">
    <property type="component" value="Chromosome 4"/>
</dbReference>
<dbReference type="STRING" id="3880.G7JF71"/>
<dbReference type="EMBL" id="PSQE01000004">
    <property type="protein sequence ID" value="RHN63060.1"/>
    <property type="molecule type" value="Genomic_DNA"/>
</dbReference>
<dbReference type="Proteomes" id="UP000265566">
    <property type="component" value="Chromosome 4"/>
</dbReference>
<accession>G7JF71</accession>
<dbReference type="EMBL" id="CM001220">
    <property type="protein sequence ID" value="AES90740.2"/>
    <property type="molecule type" value="Genomic_DNA"/>
</dbReference>
<reference evidence="3" key="3">
    <citation type="submission" date="2015-04" db="UniProtKB">
        <authorList>
            <consortium name="EnsemblPlants"/>
        </authorList>
    </citation>
    <scope>IDENTIFICATION</scope>
    <source>
        <strain evidence="3">cv. Jemalong A17</strain>
    </source>
</reference>
<proteinExistence type="predicted"/>
<dbReference type="Gramene" id="rna25715">
    <property type="protein sequence ID" value="RHN63060.1"/>
    <property type="gene ID" value="gene25715"/>
</dbReference>
<organism evidence="1 4">
    <name type="scientific">Medicago truncatula</name>
    <name type="common">Barrel medic</name>
    <name type="synonym">Medicago tribuloides</name>
    <dbReference type="NCBI Taxonomy" id="3880"/>
    <lineage>
        <taxon>Eukaryota</taxon>
        <taxon>Viridiplantae</taxon>
        <taxon>Streptophyta</taxon>
        <taxon>Embryophyta</taxon>
        <taxon>Tracheophyta</taxon>
        <taxon>Spermatophyta</taxon>
        <taxon>Magnoliopsida</taxon>
        <taxon>eudicotyledons</taxon>
        <taxon>Gunneridae</taxon>
        <taxon>Pentapetalae</taxon>
        <taxon>rosids</taxon>
        <taxon>fabids</taxon>
        <taxon>Fabales</taxon>
        <taxon>Fabaceae</taxon>
        <taxon>Papilionoideae</taxon>
        <taxon>50 kb inversion clade</taxon>
        <taxon>NPAAA clade</taxon>
        <taxon>Hologalegina</taxon>
        <taxon>IRL clade</taxon>
        <taxon>Trifolieae</taxon>
        <taxon>Medicago</taxon>
    </lineage>
</organism>
<dbReference type="PANTHER" id="PTHR33526:SF4">
    <property type="entry name" value="OS07G0123800 PROTEIN"/>
    <property type="match status" value="1"/>
</dbReference>
<evidence type="ECO:0000313" key="3">
    <source>
        <dbReference type="EnsemblPlants" id="AES90740"/>
    </source>
</evidence>
<dbReference type="OrthoDB" id="694638at2759"/>
<reference evidence="1 4" key="2">
    <citation type="journal article" date="2014" name="BMC Genomics">
        <title>An improved genome release (version Mt4.0) for the model legume Medicago truncatula.</title>
        <authorList>
            <person name="Tang H."/>
            <person name="Krishnakumar V."/>
            <person name="Bidwell S."/>
            <person name="Rosen B."/>
            <person name="Chan A."/>
            <person name="Zhou S."/>
            <person name="Gentzbittel L."/>
            <person name="Childs K.L."/>
            <person name="Yandell M."/>
            <person name="Gundlach H."/>
            <person name="Mayer K.F."/>
            <person name="Schwartz D.C."/>
            <person name="Town C.D."/>
        </authorList>
    </citation>
    <scope>GENOME REANNOTATION</scope>
    <source>
        <strain evidence="3 4">cv. Jemalong A17</strain>
    </source>
</reference>
<name>G7JF71_MEDTR</name>
<dbReference type="HOGENOM" id="CLU_119274_1_0_1"/>
<evidence type="ECO:0000313" key="2">
    <source>
        <dbReference type="EMBL" id="RHN63060.1"/>
    </source>
</evidence>
<evidence type="ECO:0000313" key="4">
    <source>
        <dbReference type="Proteomes" id="UP000002051"/>
    </source>
</evidence>
<reference evidence="2" key="4">
    <citation type="journal article" date="2018" name="Nat. Plants">
        <title>Whole-genome landscape of Medicago truncatula symbiotic genes.</title>
        <authorList>
            <person name="Pecrix Y."/>
            <person name="Gamas P."/>
            <person name="Carrere S."/>
        </authorList>
    </citation>
    <scope>NUCLEOTIDE SEQUENCE</scope>
    <source>
        <tissue evidence="2">Leaves</tissue>
    </source>
</reference>
<sequence>MTKKDKSKGSKLTRYMKAPLRFLVKLKDMYVNGMIQCSRDFAYVDHATMGCPTQLYSFPRSFSVNSTTSTISDDDFKELVRAASLRIRDENCVKLGSKAMKVPRSRSVGIGRIEEDEVCEFGVDDNIKVDKPLLYSRSRSCAIRSRSNMF</sequence>